<evidence type="ECO:0000256" key="4">
    <source>
        <dbReference type="ARBA" id="ARBA00023457"/>
    </source>
</evidence>
<dbReference type="RefSeq" id="WP_092066096.1">
    <property type="nucleotide sequence ID" value="NZ_FNIN01000012.1"/>
</dbReference>
<dbReference type="Gene3D" id="3.30.70.3460">
    <property type="match status" value="1"/>
</dbReference>
<dbReference type="InterPro" id="IPR019888">
    <property type="entry name" value="Tscrpt_reg_AsnC-like"/>
</dbReference>
<evidence type="ECO:0000313" key="9">
    <source>
        <dbReference type="EMBL" id="SDN93628.1"/>
    </source>
</evidence>
<protein>
    <recommendedName>
        <fullName evidence="5">siroheme decarboxylase</fullName>
        <ecNumber evidence="5">4.1.1.111</ecNumber>
    </recommendedName>
</protein>
<dbReference type="Proteomes" id="UP000199602">
    <property type="component" value="Unassembled WGS sequence"/>
</dbReference>
<dbReference type="InterPro" id="IPR053953">
    <property type="entry name" value="NirdL-like_HTH"/>
</dbReference>
<dbReference type="NCBIfam" id="NF040708">
    <property type="entry name" value="Siroheme_Dcarb_AhbA"/>
    <property type="match status" value="1"/>
</dbReference>
<evidence type="ECO:0000256" key="3">
    <source>
        <dbReference type="ARBA" id="ARBA00023239"/>
    </source>
</evidence>
<comment type="pathway">
    <text evidence="1">Porphyrin-containing compound metabolism; protoheme biosynthesis.</text>
</comment>
<dbReference type="STRING" id="206665.SAMN04488516_11233"/>
<evidence type="ECO:0000256" key="2">
    <source>
        <dbReference type="ARBA" id="ARBA00023133"/>
    </source>
</evidence>
<dbReference type="Gene3D" id="1.10.10.10">
    <property type="entry name" value="Winged helix-like DNA-binding domain superfamily/Winged helix DNA-binding domain"/>
    <property type="match status" value="1"/>
</dbReference>
<dbReference type="EMBL" id="FNIN01000012">
    <property type="protein sequence ID" value="SDN93628.1"/>
    <property type="molecule type" value="Genomic_DNA"/>
</dbReference>
<dbReference type="InterPro" id="IPR040523">
    <property type="entry name" value="AsnC_trans_reg2"/>
</dbReference>
<dbReference type="PANTHER" id="PTHR43413:SF1">
    <property type="entry name" value="SIROHEME DECARBOXYLASE NIRL SUBUNIT"/>
    <property type="match status" value="1"/>
</dbReference>
<keyword evidence="10" id="KW-1185">Reference proteome</keyword>
<dbReference type="SUPFAM" id="SSF46785">
    <property type="entry name" value="Winged helix' DNA-binding domain"/>
    <property type="match status" value="1"/>
</dbReference>
<evidence type="ECO:0000313" key="10">
    <source>
        <dbReference type="Proteomes" id="UP000199602"/>
    </source>
</evidence>
<name>A0A1H0FFR9_9BACT</name>
<comment type="similarity">
    <text evidence="4">Belongs to the Ahb/Nir family.</text>
</comment>
<dbReference type="InterPro" id="IPR036390">
    <property type="entry name" value="WH_DNA-bd_sf"/>
</dbReference>
<dbReference type="OrthoDB" id="9806536at2"/>
<sequence length="152" mass="17644">MDKIDKAILDIIQTDFPLVSRPYAVIGEKLGLEEKEVFNRVIKLKEKGVIRRIGANFQSRKLGWFSTLCAAKVPKEKLEEFVQVVNSYPGVTHNYLRKHDFNVWFTFIGPSEEEVNKNLLEIKEKTGIAVYSLPAIKMFKIKVDFPMQRRNK</sequence>
<dbReference type="UniPathway" id="UPA00252"/>
<proteinExistence type="inferred from homology"/>
<evidence type="ECO:0000259" key="8">
    <source>
        <dbReference type="Pfam" id="PF22451"/>
    </source>
</evidence>
<dbReference type="PANTHER" id="PTHR43413">
    <property type="entry name" value="TRANSCRIPTIONAL REGULATOR, ASNC FAMILY"/>
    <property type="match status" value="1"/>
</dbReference>
<feature type="domain" description="Siroheme decarboxylase NirL-like HTH" evidence="8">
    <location>
        <begin position="5"/>
        <end position="51"/>
    </location>
</feature>
<evidence type="ECO:0000256" key="1">
    <source>
        <dbReference type="ARBA" id="ARBA00004744"/>
    </source>
</evidence>
<keyword evidence="2" id="KW-0350">Heme biosynthesis</keyword>
<accession>A0A1H0FFR9</accession>
<dbReference type="GO" id="GO:0006783">
    <property type="term" value="P:heme biosynthetic process"/>
    <property type="evidence" value="ECO:0007669"/>
    <property type="project" value="UniProtKB-KW"/>
</dbReference>
<dbReference type="InterPro" id="IPR050684">
    <property type="entry name" value="HTH-Siroheme_Decarb"/>
</dbReference>
<organism evidence="9 10">
    <name type="scientific">Desulfonauticus submarinus</name>
    <dbReference type="NCBI Taxonomy" id="206665"/>
    <lineage>
        <taxon>Bacteria</taxon>
        <taxon>Pseudomonadati</taxon>
        <taxon>Thermodesulfobacteriota</taxon>
        <taxon>Desulfovibrionia</taxon>
        <taxon>Desulfovibrionales</taxon>
        <taxon>Desulfonauticaceae</taxon>
        <taxon>Desulfonauticus</taxon>
    </lineage>
</organism>
<dbReference type="EC" id="4.1.1.111" evidence="5"/>
<evidence type="ECO:0000256" key="5">
    <source>
        <dbReference type="ARBA" id="ARBA00023471"/>
    </source>
</evidence>
<dbReference type="InterPro" id="IPR036388">
    <property type="entry name" value="WH-like_DNA-bd_sf"/>
</dbReference>
<dbReference type="InterPro" id="IPR053429">
    <property type="entry name" value="Siroheme_Decarboxylase"/>
</dbReference>
<feature type="domain" description="Siroheme decarboxylase AsnC-like ligand binding" evidence="7">
    <location>
        <begin position="61"/>
        <end position="140"/>
    </location>
</feature>
<comment type="catalytic activity">
    <reaction evidence="6">
        <text>siroheme + 2 H(+) = 12,18-didecarboxysiroheme + 2 CO2</text>
        <dbReference type="Rhea" id="RHEA:19093"/>
        <dbReference type="ChEBI" id="CHEBI:15378"/>
        <dbReference type="ChEBI" id="CHEBI:16526"/>
        <dbReference type="ChEBI" id="CHEBI:60052"/>
        <dbReference type="ChEBI" id="CHEBI:140497"/>
        <dbReference type="EC" id="4.1.1.111"/>
    </reaction>
</comment>
<dbReference type="Pfam" id="PF22451">
    <property type="entry name" value="NirdL-like_HTH"/>
    <property type="match status" value="1"/>
</dbReference>
<dbReference type="SMART" id="SM00344">
    <property type="entry name" value="HTH_ASNC"/>
    <property type="match status" value="1"/>
</dbReference>
<dbReference type="Pfam" id="PF17805">
    <property type="entry name" value="AsnC_trans_reg2"/>
    <property type="match status" value="1"/>
</dbReference>
<evidence type="ECO:0000256" key="6">
    <source>
        <dbReference type="ARBA" id="ARBA00048470"/>
    </source>
</evidence>
<dbReference type="AlphaFoldDB" id="A0A1H0FFR9"/>
<reference evidence="9 10" key="1">
    <citation type="submission" date="2016-10" db="EMBL/GenBank/DDBJ databases">
        <authorList>
            <person name="de Groot N.N."/>
        </authorList>
    </citation>
    <scope>NUCLEOTIDE SEQUENCE [LARGE SCALE GENOMIC DNA]</scope>
    <source>
        <strain evidence="9 10">DSM 15269</strain>
    </source>
</reference>
<gene>
    <name evidence="9" type="ORF">SAMN04488516_11233</name>
</gene>
<keyword evidence="3" id="KW-0456">Lyase</keyword>
<dbReference type="GO" id="GO:0016829">
    <property type="term" value="F:lyase activity"/>
    <property type="evidence" value="ECO:0007669"/>
    <property type="project" value="UniProtKB-KW"/>
</dbReference>
<evidence type="ECO:0000259" key="7">
    <source>
        <dbReference type="Pfam" id="PF17805"/>
    </source>
</evidence>